<evidence type="ECO:0000313" key="3">
    <source>
        <dbReference type="Proteomes" id="UP000631034"/>
    </source>
</evidence>
<evidence type="ECO:0000313" key="2">
    <source>
        <dbReference type="EMBL" id="MBE1236989.1"/>
    </source>
</evidence>
<proteinExistence type="predicted"/>
<dbReference type="AlphaFoldDB" id="A0A8J6YV52"/>
<sequence>MDEIAAFLADAGWGAAPCVPLAADASFRRYFRLVRPDGARAVLMDAPPPLEDVRPFMHLSAHLTTLGLSVPRVSASDTDAGFLLLDDLGDDTFRVLLNAGRDPEALFGLAVDALAYLHGLPPERSIPADLPAYDTAALTREAMLFAEWYLPAVGMPPSPGALADFRDIWAKLSDAANDVPQTLVLRDVHVDNLMLKAGETGLRQCAFLDFQDALGGPVTYDIMSLLEDRYDLPAVVKQRLRQRYLTGTQRSLDPETFETSYAILTAQRHIKVIGVFTRLDRRDSKPAYLQDIPRRWRLLDAALGHPILSELADWIATNAPAPDARAVSPHDTAAP</sequence>
<dbReference type="SUPFAM" id="SSF56112">
    <property type="entry name" value="Protein kinase-like (PK-like)"/>
    <property type="match status" value="1"/>
</dbReference>
<keyword evidence="3" id="KW-1185">Reference proteome</keyword>
<protein>
    <submittedName>
        <fullName evidence="2">Phosphotransferase</fullName>
    </submittedName>
</protein>
<evidence type="ECO:0000259" key="1">
    <source>
        <dbReference type="Pfam" id="PF01636"/>
    </source>
</evidence>
<dbReference type="InterPro" id="IPR011009">
    <property type="entry name" value="Kinase-like_dom_sf"/>
</dbReference>
<reference evidence="2" key="1">
    <citation type="submission" date="2020-10" db="EMBL/GenBank/DDBJ databases">
        <title>Genome sequence of the unusual species of purple photosynthetic bacteria, Phaeovibrio sulfidiphilus DSM 23193, type strain.</title>
        <authorList>
            <person name="Kyndt J.A."/>
            <person name="Meyer T.E."/>
        </authorList>
    </citation>
    <scope>NUCLEOTIDE SEQUENCE</scope>
    <source>
        <strain evidence="2">DSM 23193</strain>
    </source>
</reference>
<dbReference type="Pfam" id="PF01636">
    <property type="entry name" value="APH"/>
    <property type="match status" value="1"/>
</dbReference>
<dbReference type="EMBL" id="JACZHT010000003">
    <property type="protein sequence ID" value="MBE1236989.1"/>
    <property type="molecule type" value="Genomic_DNA"/>
</dbReference>
<organism evidence="2 3">
    <name type="scientific">Phaeovibrio sulfidiphilus</name>
    <dbReference type="NCBI Taxonomy" id="1220600"/>
    <lineage>
        <taxon>Bacteria</taxon>
        <taxon>Pseudomonadati</taxon>
        <taxon>Pseudomonadota</taxon>
        <taxon>Alphaproteobacteria</taxon>
        <taxon>Rhodospirillales</taxon>
        <taxon>Rhodospirillaceae</taxon>
        <taxon>Phaeovibrio</taxon>
    </lineage>
</organism>
<feature type="domain" description="Aminoglycoside phosphotransferase" evidence="1">
    <location>
        <begin position="19"/>
        <end position="247"/>
    </location>
</feature>
<dbReference type="Proteomes" id="UP000631034">
    <property type="component" value="Unassembled WGS sequence"/>
</dbReference>
<dbReference type="Gene3D" id="3.90.1200.10">
    <property type="match status" value="1"/>
</dbReference>
<dbReference type="Gene3D" id="3.30.200.20">
    <property type="entry name" value="Phosphorylase Kinase, domain 1"/>
    <property type="match status" value="1"/>
</dbReference>
<gene>
    <name evidence="2" type="ORF">IHV25_04935</name>
</gene>
<comment type="caution">
    <text evidence="2">The sequence shown here is derived from an EMBL/GenBank/DDBJ whole genome shotgun (WGS) entry which is preliminary data.</text>
</comment>
<accession>A0A8J6YV52</accession>
<dbReference type="InterPro" id="IPR002575">
    <property type="entry name" value="Aminoglycoside_PTrfase"/>
</dbReference>
<name>A0A8J6YV52_9PROT</name>